<name>A0A132B5E6_MOLSC</name>
<keyword evidence="1" id="KW-0812">Transmembrane</keyword>
<keyword evidence="1" id="KW-0472">Membrane</keyword>
<dbReference type="GeneID" id="28816715"/>
<dbReference type="Pfam" id="PF01757">
    <property type="entry name" value="Acyl_transf_3"/>
    <property type="match status" value="1"/>
</dbReference>
<dbReference type="STRING" id="149040.A0A132B5E6"/>
<reference evidence="3 4" key="1">
    <citation type="submission" date="2015-10" db="EMBL/GenBank/DDBJ databases">
        <title>Full genome of DAOMC 229536 Phialocephala scopiformis, a fungal endophyte of spruce producing the potent anti-insectan compound rugulosin.</title>
        <authorList>
            <consortium name="DOE Joint Genome Institute"/>
            <person name="Walker A.K."/>
            <person name="Frasz S.L."/>
            <person name="Seifert K.A."/>
            <person name="Miller J.D."/>
            <person name="Mondo S.J."/>
            <person name="Labutti K."/>
            <person name="Lipzen A."/>
            <person name="Dockter R."/>
            <person name="Kennedy M."/>
            <person name="Grigoriev I.V."/>
            <person name="Spatafora J.W."/>
        </authorList>
    </citation>
    <scope>NUCLEOTIDE SEQUENCE [LARGE SCALE GENOMIC DNA]</scope>
    <source>
        <strain evidence="3 4">CBS 120377</strain>
    </source>
</reference>
<feature type="transmembrane region" description="Helical" evidence="1">
    <location>
        <begin position="335"/>
        <end position="353"/>
    </location>
</feature>
<dbReference type="InterPro" id="IPR050879">
    <property type="entry name" value="Acyltransferase_3"/>
</dbReference>
<dbReference type="OrthoDB" id="5405781at2759"/>
<evidence type="ECO:0000256" key="1">
    <source>
        <dbReference type="SAM" id="Phobius"/>
    </source>
</evidence>
<dbReference type="AlphaFoldDB" id="A0A132B5E6"/>
<feature type="transmembrane region" description="Helical" evidence="1">
    <location>
        <begin position="177"/>
        <end position="197"/>
    </location>
</feature>
<dbReference type="RefSeq" id="XP_018061991.1">
    <property type="nucleotide sequence ID" value="XM_018206989.1"/>
</dbReference>
<gene>
    <name evidence="3" type="ORF">LY89DRAFT_359982</name>
</gene>
<keyword evidence="1" id="KW-1133">Transmembrane helix</keyword>
<protein>
    <recommendedName>
        <fullName evidence="2">Acyltransferase 3 domain-containing protein</fullName>
    </recommendedName>
</protein>
<feature type="transmembrane region" description="Helical" evidence="1">
    <location>
        <begin position="384"/>
        <end position="406"/>
    </location>
</feature>
<keyword evidence="4" id="KW-1185">Reference proteome</keyword>
<dbReference type="Proteomes" id="UP000070700">
    <property type="component" value="Unassembled WGS sequence"/>
</dbReference>
<proteinExistence type="predicted"/>
<dbReference type="EMBL" id="KQ947439">
    <property type="protein sequence ID" value="KUJ07636.1"/>
    <property type="molecule type" value="Genomic_DNA"/>
</dbReference>
<sequence length="433" mass="49917">MSTSRQENVKWVDGLRGIASLLVVLTHLTRAFDDALFKPTSAEGASPRLLQYPLLRILVQGRIGVPIFSLVTGYVCALKPIRLFATGNQERALLSITKSAFRRIPRLVLPASIATILIWIICQLGGFQVTKHVQSWWLIYTSPNQLPLGPAIVNLGLNLITTWVREWNVYEPNQWTLLPLLKGAFLVYMMLFSTAFMKPKYRMMVELALFVYYYIANDPEYGIHFFFGAFLCDLSQYTPYTEWISTRKWPSRILSPILILIGLLLASYPETKPEWMPWSNFMLKLADYIFPPNHPDTPRFYTGLGLTFLALGIHFSDFVKVLLSNKYLLWAGKNSFAVYLLHGTLLRTVLVWMEYGFVAPADVVHEDGSVSEGKHLELGGRLRFWFWIPVWFVLQYWLANLWTGYVDPFCARMTEKLEKYVFNNEEEKSVLPQ</sequence>
<dbReference type="PANTHER" id="PTHR23028">
    <property type="entry name" value="ACETYLTRANSFERASE"/>
    <property type="match status" value="1"/>
</dbReference>
<feature type="domain" description="Acyltransferase 3" evidence="2">
    <location>
        <begin position="10"/>
        <end position="353"/>
    </location>
</feature>
<dbReference type="PANTHER" id="PTHR23028:SF128">
    <property type="entry name" value="ACYLTRANSFERASE 3 DOMAIN-CONTAINING PROTEIN"/>
    <property type="match status" value="1"/>
</dbReference>
<dbReference type="GO" id="GO:0016747">
    <property type="term" value="F:acyltransferase activity, transferring groups other than amino-acyl groups"/>
    <property type="evidence" value="ECO:0007669"/>
    <property type="project" value="InterPro"/>
</dbReference>
<accession>A0A132B5E6</accession>
<feature type="transmembrane region" description="Helical" evidence="1">
    <location>
        <begin position="300"/>
        <end position="323"/>
    </location>
</feature>
<evidence type="ECO:0000259" key="2">
    <source>
        <dbReference type="Pfam" id="PF01757"/>
    </source>
</evidence>
<feature type="transmembrane region" description="Helical" evidence="1">
    <location>
        <begin position="107"/>
        <end position="127"/>
    </location>
</feature>
<evidence type="ECO:0000313" key="3">
    <source>
        <dbReference type="EMBL" id="KUJ07636.1"/>
    </source>
</evidence>
<dbReference type="KEGG" id="psco:LY89DRAFT_359982"/>
<evidence type="ECO:0000313" key="4">
    <source>
        <dbReference type="Proteomes" id="UP000070700"/>
    </source>
</evidence>
<dbReference type="InParanoid" id="A0A132B5E6"/>
<dbReference type="InterPro" id="IPR002656">
    <property type="entry name" value="Acyl_transf_3_dom"/>
</dbReference>
<organism evidence="3 4">
    <name type="scientific">Mollisia scopiformis</name>
    <name type="common">Conifer needle endophyte fungus</name>
    <name type="synonym">Phialocephala scopiformis</name>
    <dbReference type="NCBI Taxonomy" id="149040"/>
    <lineage>
        <taxon>Eukaryota</taxon>
        <taxon>Fungi</taxon>
        <taxon>Dikarya</taxon>
        <taxon>Ascomycota</taxon>
        <taxon>Pezizomycotina</taxon>
        <taxon>Leotiomycetes</taxon>
        <taxon>Helotiales</taxon>
        <taxon>Mollisiaceae</taxon>
        <taxon>Mollisia</taxon>
    </lineage>
</organism>